<dbReference type="AlphaFoldDB" id="A0A448XKX6"/>
<organism evidence="1 2">
    <name type="scientific">Protopolystoma xenopodis</name>
    <dbReference type="NCBI Taxonomy" id="117903"/>
    <lineage>
        <taxon>Eukaryota</taxon>
        <taxon>Metazoa</taxon>
        <taxon>Spiralia</taxon>
        <taxon>Lophotrochozoa</taxon>
        <taxon>Platyhelminthes</taxon>
        <taxon>Monogenea</taxon>
        <taxon>Polyopisthocotylea</taxon>
        <taxon>Polystomatidea</taxon>
        <taxon>Polystomatidae</taxon>
        <taxon>Protopolystoma</taxon>
    </lineage>
</organism>
<sequence>MARRPATARSPRQLQPRMLGLNLVSSGSKTGSSHILSVNILLIVSNLRELRRHPVQSVHEREFIRTPIGSITSRQKMGRRSVVFQWIGTVGM</sequence>
<proteinExistence type="predicted"/>
<protein>
    <submittedName>
        <fullName evidence="1">Uncharacterized protein</fullName>
    </submittedName>
</protein>
<name>A0A448XKX6_9PLAT</name>
<reference evidence="1" key="1">
    <citation type="submission" date="2018-11" db="EMBL/GenBank/DDBJ databases">
        <authorList>
            <consortium name="Pathogen Informatics"/>
        </authorList>
    </citation>
    <scope>NUCLEOTIDE SEQUENCE</scope>
</reference>
<evidence type="ECO:0000313" key="1">
    <source>
        <dbReference type="EMBL" id="VEL39085.1"/>
    </source>
</evidence>
<gene>
    <name evidence="1" type="ORF">PXEA_LOCUS32525</name>
</gene>
<keyword evidence="2" id="KW-1185">Reference proteome</keyword>
<dbReference type="EMBL" id="CAAALY010260034">
    <property type="protein sequence ID" value="VEL39085.1"/>
    <property type="molecule type" value="Genomic_DNA"/>
</dbReference>
<evidence type="ECO:0000313" key="2">
    <source>
        <dbReference type="Proteomes" id="UP000784294"/>
    </source>
</evidence>
<comment type="caution">
    <text evidence="1">The sequence shown here is derived from an EMBL/GenBank/DDBJ whole genome shotgun (WGS) entry which is preliminary data.</text>
</comment>
<accession>A0A448XKX6</accession>
<dbReference type="Proteomes" id="UP000784294">
    <property type="component" value="Unassembled WGS sequence"/>
</dbReference>